<dbReference type="PATRIC" id="fig|1703775.3.peg.1430"/>
<dbReference type="PANTHER" id="PTHR13504:SF38">
    <property type="entry name" value="FIDO DOMAIN-CONTAINING PROTEIN"/>
    <property type="match status" value="1"/>
</dbReference>
<feature type="binding site" evidence="2">
    <location>
        <begin position="299"/>
        <end position="300"/>
    </location>
    <ligand>
        <name>ATP</name>
        <dbReference type="ChEBI" id="CHEBI:30616"/>
    </ligand>
</feature>
<dbReference type="PANTHER" id="PTHR13504">
    <property type="entry name" value="FIDO DOMAIN-CONTAINING PROTEIN DDB_G0283145"/>
    <property type="match status" value="1"/>
</dbReference>
<dbReference type="AlphaFoldDB" id="A0A0S7XRB1"/>
<keyword evidence="2" id="KW-0067">ATP-binding</keyword>
<dbReference type="Proteomes" id="UP000051861">
    <property type="component" value="Unassembled WGS sequence"/>
</dbReference>
<organism evidence="4 5">
    <name type="scientific">candidate division WOR-1 bacterium DG_54_3</name>
    <dbReference type="NCBI Taxonomy" id="1703775"/>
    <lineage>
        <taxon>Bacteria</taxon>
        <taxon>Bacillati</taxon>
        <taxon>Saganbacteria</taxon>
    </lineage>
</organism>
<dbReference type="GO" id="GO:0005524">
    <property type="term" value="F:ATP binding"/>
    <property type="evidence" value="ECO:0007669"/>
    <property type="project" value="UniProtKB-KW"/>
</dbReference>
<protein>
    <recommendedName>
        <fullName evidence="3">Fido domain-containing protein</fullName>
    </recommendedName>
</protein>
<dbReference type="Gene3D" id="1.10.3290.10">
    <property type="entry name" value="Fido-like domain"/>
    <property type="match status" value="1"/>
</dbReference>
<proteinExistence type="predicted"/>
<feature type="domain" description="Fido" evidence="3">
    <location>
        <begin position="165"/>
        <end position="320"/>
    </location>
</feature>
<dbReference type="PROSITE" id="PS51459">
    <property type="entry name" value="FIDO"/>
    <property type="match status" value="1"/>
</dbReference>
<gene>
    <name evidence="4" type="ORF">AMJ44_12080</name>
</gene>
<dbReference type="SUPFAM" id="SSF140931">
    <property type="entry name" value="Fic-like"/>
    <property type="match status" value="1"/>
</dbReference>
<evidence type="ECO:0000313" key="4">
    <source>
        <dbReference type="EMBL" id="KPJ64815.1"/>
    </source>
</evidence>
<dbReference type="EMBL" id="LIZX01000161">
    <property type="protein sequence ID" value="KPJ64815.1"/>
    <property type="molecule type" value="Genomic_DNA"/>
</dbReference>
<name>A0A0S7XRB1_UNCSA</name>
<keyword evidence="2" id="KW-0547">Nucleotide-binding</keyword>
<feature type="active site" evidence="1">
    <location>
        <position position="264"/>
    </location>
</feature>
<sequence>MLAEIGIILTLLQWLHSIQSSRAAQEKKATIDEYLEWLRRHNHQELLDAIVESRDALARLEAFVETNHDELLGLGDQIIEAISDAHGHLASEIKDIKTSLANLPTKDEMQQMLEELTDKIQQQYVAKKQLVPSRDIFRYRVLGNRLAELRTQTQVIEVLDSKGRISPERILVLHKDMFPEGFAWAGVLRTEPVVIASMFGTAARVVDLVESRIELTPASPPQIPKALEALCDQWNAEIEAVLQSDDHAKAVALASFHYEFSMIHPFLDGNGRVSRLILDQQASFVHRQALHLQMERDEYYEAFRFSNLGSVDQLAALIHKAIDQTKQSLNTE</sequence>
<dbReference type="InterPro" id="IPR040198">
    <property type="entry name" value="Fido_containing"/>
</dbReference>
<dbReference type="InterPro" id="IPR003812">
    <property type="entry name" value="Fido"/>
</dbReference>
<evidence type="ECO:0000256" key="2">
    <source>
        <dbReference type="PIRSR" id="PIRSR640198-2"/>
    </source>
</evidence>
<evidence type="ECO:0000259" key="3">
    <source>
        <dbReference type="PROSITE" id="PS51459"/>
    </source>
</evidence>
<dbReference type="Pfam" id="PF02661">
    <property type="entry name" value="Fic"/>
    <property type="match status" value="1"/>
</dbReference>
<dbReference type="InterPro" id="IPR036597">
    <property type="entry name" value="Fido-like_dom_sf"/>
</dbReference>
<accession>A0A0S7XRB1</accession>
<feature type="binding site" evidence="2">
    <location>
        <begin position="268"/>
        <end position="275"/>
    </location>
    <ligand>
        <name>ATP</name>
        <dbReference type="ChEBI" id="CHEBI:30616"/>
    </ligand>
</feature>
<evidence type="ECO:0000313" key="5">
    <source>
        <dbReference type="Proteomes" id="UP000051861"/>
    </source>
</evidence>
<comment type="caution">
    <text evidence="4">The sequence shown here is derived from an EMBL/GenBank/DDBJ whole genome shotgun (WGS) entry which is preliminary data.</text>
</comment>
<reference evidence="4 5" key="1">
    <citation type="journal article" date="2015" name="Microbiome">
        <title>Genomic resolution of linkages in carbon, nitrogen, and sulfur cycling among widespread estuary sediment bacteria.</title>
        <authorList>
            <person name="Baker B.J."/>
            <person name="Lazar C.S."/>
            <person name="Teske A.P."/>
            <person name="Dick G.J."/>
        </authorList>
    </citation>
    <scope>NUCLEOTIDE SEQUENCE [LARGE SCALE GENOMIC DNA]</scope>
    <source>
        <strain evidence="4">DG_54_3</strain>
    </source>
</reference>
<evidence type="ECO:0000256" key="1">
    <source>
        <dbReference type="PIRSR" id="PIRSR640198-1"/>
    </source>
</evidence>
<feature type="binding site" evidence="2">
    <location>
        <position position="307"/>
    </location>
    <ligand>
        <name>ATP</name>
        <dbReference type="ChEBI" id="CHEBI:30616"/>
    </ligand>
</feature>